<dbReference type="EMBL" id="JAVXUP010001360">
    <property type="protein sequence ID" value="KAK3012669.1"/>
    <property type="molecule type" value="Genomic_DNA"/>
</dbReference>
<accession>A0AA88VRJ1</accession>
<evidence type="ECO:0000259" key="1">
    <source>
        <dbReference type="Pfam" id="PF08241"/>
    </source>
</evidence>
<evidence type="ECO:0000313" key="3">
    <source>
        <dbReference type="Proteomes" id="UP001188597"/>
    </source>
</evidence>
<organism evidence="2 3">
    <name type="scientific">Escallonia herrerae</name>
    <dbReference type="NCBI Taxonomy" id="1293975"/>
    <lineage>
        <taxon>Eukaryota</taxon>
        <taxon>Viridiplantae</taxon>
        <taxon>Streptophyta</taxon>
        <taxon>Embryophyta</taxon>
        <taxon>Tracheophyta</taxon>
        <taxon>Spermatophyta</taxon>
        <taxon>Magnoliopsida</taxon>
        <taxon>eudicotyledons</taxon>
        <taxon>Gunneridae</taxon>
        <taxon>Pentapetalae</taxon>
        <taxon>asterids</taxon>
        <taxon>campanulids</taxon>
        <taxon>Escalloniales</taxon>
        <taxon>Escalloniaceae</taxon>
        <taxon>Escallonia</taxon>
    </lineage>
</organism>
<dbReference type="PANTHER" id="PTHR45180:SF1">
    <property type="entry name" value="OS01G0307686 PROTEIN"/>
    <property type="match status" value="1"/>
</dbReference>
<dbReference type="CDD" id="cd02440">
    <property type="entry name" value="AdoMet_MTases"/>
    <property type="match status" value="1"/>
</dbReference>
<feature type="domain" description="Methyltransferase type 11" evidence="1">
    <location>
        <begin position="39"/>
        <end position="133"/>
    </location>
</feature>
<name>A0AA88VRJ1_9ASTE</name>
<reference evidence="2" key="1">
    <citation type="submission" date="2022-12" db="EMBL/GenBank/DDBJ databases">
        <title>Draft genome assemblies for two species of Escallonia (Escalloniales).</title>
        <authorList>
            <person name="Chanderbali A."/>
            <person name="Dervinis C."/>
            <person name="Anghel I."/>
            <person name="Soltis D."/>
            <person name="Soltis P."/>
            <person name="Zapata F."/>
        </authorList>
    </citation>
    <scope>NUCLEOTIDE SEQUENCE</scope>
    <source>
        <strain evidence="2">UCBG64.0493</strain>
        <tissue evidence="2">Leaf</tissue>
    </source>
</reference>
<dbReference type="Gene3D" id="3.40.50.150">
    <property type="entry name" value="Vaccinia Virus protein VP39"/>
    <property type="match status" value="1"/>
</dbReference>
<evidence type="ECO:0000313" key="2">
    <source>
        <dbReference type="EMBL" id="KAK3012669.1"/>
    </source>
</evidence>
<keyword evidence="3" id="KW-1185">Reference proteome</keyword>
<dbReference type="GO" id="GO:0009820">
    <property type="term" value="P:alkaloid metabolic process"/>
    <property type="evidence" value="ECO:0007669"/>
    <property type="project" value="UniProtKB-KW"/>
</dbReference>
<comment type="caution">
    <text evidence="2">The sequence shown here is derived from an EMBL/GenBank/DDBJ whole genome shotgun (WGS) entry which is preliminary data.</text>
</comment>
<proteinExistence type="predicted"/>
<sequence length="278" mass="31787">MAHLFLKQAKQYSKTRPSYPHELFDFIASKTHTHDLAWDVGTGNGQAAASLAGIFKNVIATDTSLKQLEFAPKLPNVRYQCTPPVMSMAELERDIAAEASVNLVTIAQALHWFDLPTFYQQVKWVLKVPNGVIAAWCYTVPEVNDNFDSVFLKFYKIDSKPYWDPARRLVDDKYKSIDFPFEPVDGFDHTGPFEFKSERLMSLEEFFTYIRSWSAYQTAREKGVELLRDDVKEELKRAWTEDGIDHKVVKFPVHLRAGKGGNLAKTVGQNSLVNYPLK</sequence>
<dbReference type="AlphaFoldDB" id="A0AA88VRJ1"/>
<dbReference type="InterPro" id="IPR013216">
    <property type="entry name" value="Methyltransf_11"/>
</dbReference>
<gene>
    <name evidence="2" type="ORF">RJ639_009865</name>
</gene>
<dbReference type="PANTHER" id="PTHR45180">
    <property type="entry name" value="OS01G0307686 PROTEIN"/>
    <property type="match status" value="1"/>
</dbReference>
<dbReference type="Proteomes" id="UP001188597">
    <property type="component" value="Unassembled WGS sequence"/>
</dbReference>
<dbReference type="Pfam" id="PF08241">
    <property type="entry name" value="Methyltransf_11"/>
    <property type="match status" value="1"/>
</dbReference>
<dbReference type="GO" id="GO:0008757">
    <property type="term" value="F:S-adenosylmethionine-dependent methyltransferase activity"/>
    <property type="evidence" value="ECO:0007669"/>
    <property type="project" value="InterPro"/>
</dbReference>
<protein>
    <recommendedName>
        <fullName evidence="1">Methyltransferase type 11 domain-containing protein</fullName>
    </recommendedName>
</protein>
<dbReference type="SUPFAM" id="SSF53335">
    <property type="entry name" value="S-adenosyl-L-methionine-dependent methyltransferases"/>
    <property type="match status" value="1"/>
</dbReference>
<dbReference type="InterPro" id="IPR029063">
    <property type="entry name" value="SAM-dependent_MTases_sf"/>
</dbReference>